<keyword evidence="2 6" id="KW-0812">Transmembrane</keyword>
<evidence type="ECO:0000256" key="1">
    <source>
        <dbReference type="ARBA" id="ARBA00004141"/>
    </source>
</evidence>
<evidence type="ECO:0000256" key="3">
    <source>
        <dbReference type="ARBA" id="ARBA00022989"/>
    </source>
</evidence>
<evidence type="ECO:0000256" key="6">
    <source>
        <dbReference type="SAM" id="Phobius"/>
    </source>
</evidence>
<feature type="transmembrane region" description="Helical" evidence="6">
    <location>
        <begin position="77"/>
        <end position="96"/>
    </location>
</feature>
<dbReference type="PANTHER" id="PTHR39608:SF2">
    <property type="entry name" value="MARVEL DOMAIN-CONTAINING PROTEIN"/>
    <property type="match status" value="1"/>
</dbReference>
<dbReference type="EMBL" id="MVGC01000070">
    <property type="protein sequence ID" value="RJE24721.1"/>
    <property type="molecule type" value="Genomic_DNA"/>
</dbReference>
<keyword evidence="9" id="KW-1185">Reference proteome</keyword>
<dbReference type="OrthoDB" id="20872at2759"/>
<evidence type="ECO:0000256" key="2">
    <source>
        <dbReference type="ARBA" id="ARBA00022692"/>
    </source>
</evidence>
<protein>
    <recommendedName>
        <fullName evidence="7">MARVEL domain-containing protein</fullName>
    </recommendedName>
</protein>
<keyword evidence="3 6" id="KW-1133">Transmembrane helix</keyword>
<dbReference type="AlphaFoldDB" id="A0A3A3A5S8"/>
<name>A0A3A3A5S8_9EURO</name>
<dbReference type="GO" id="GO:0016020">
    <property type="term" value="C:membrane"/>
    <property type="evidence" value="ECO:0007669"/>
    <property type="project" value="UniProtKB-SubCell"/>
</dbReference>
<sequence>MSMFNRASVMMRPLQLIDRFLQWASSVIVLGITGYLISRHHNGEHIIYQIVIAALSVVFFLPAFISPFLQTKLGGMVLGIDIIFSYLWLTAFIFAAQDYNWQNCFTHAPPGIGCSRKHANEAFIFLAFIFTFFGMFLEIAALYAARGNNRDIHEKNGGAAASSGHHHDNGTTAQASA</sequence>
<dbReference type="STRING" id="2070753.A0A3A3A5S8"/>
<accession>A0A3A3A5S8</accession>
<organism evidence="8 9">
    <name type="scientific">Aspergillus sclerotialis</name>
    <dbReference type="NCBI Taxonomy" id="2070753"/>
    <lineage>
        <taxon>Eukaryota</taxon>
        <taxon>Fungi</taxon>
        <taxon>Dikarya</taxon>
        <taxon>Ascomycota</taxon>
        <taxon>Pezizomycotina</taxon>
        <taxon>Eurotiomycetes</taxon>
        <taxon>Eurotiomycetidae</taxon>
        <taxon>Eurotiales</taxon>
        <taxon>Aspergillaceae</taxon>
        <taxon>Aspergillus</taxon>
        <taxon>Aspergillus subgen. Polypaecilum</taxon>
    </lineage>
</organism>
<evidence type="ECO:0000313" key="8">
    <source>
        <dbReference type="EMBL" id="RJE24721.1"/>
    </source>
</evidence>
<feature type="transmembrane region" description="Helical" evidence="6">
    <location>
        <begin position="46"/>
        <end position="65"/>
    </location>
</feature>
<evidence type="ECO:0000259" key="7">
    <source>
        <dbReference type="Pfam" id="PF01284"/>
    </source>
</evidence>
<evidence type="ECO:0000256" key="5">
    <source>
        <dbReference type="SAM" id="MobiDB-lite"/>
    </source>
</evidence>
<comment type="caution">
    <text evidence="8">The sequence shown here is derived from an EMBL/GenBank/DDBJ whole genome shotgun (WGS) entry which is preliminary data.</text>
</comment>
<feature type="region of interest" description="Disordered" evidence="5">
    <location>
        <begin position="155"/>
        <end position="177"/>
    </location>
</feature>
<feature type="domain" description="MARVEL" evidence="7">
    <location>
        <begin position="15"/>
        <end position="137"/>
    </location>
</feature>
<dbReference type="Proteomes" id="UP000266188">
    <property type="component" value="Unassembled WGS sequence"/>
</dbReference>
<dbReference type="InterPro" id="IPR008253">
    <property type="entry name" value="Marvel"/>
</dbReference>
<dbReference type="PANTHER" id="PTHR39608">
    <property type="entry name" value="INTEGRAL MEMBRANE PROTEIN (AFU_ORTHOLOGUE AFUA_5G08640)"/>
    <property type="match status" value="1"/>
</dbReference>
<feature type="transmembrane region" description="Helical" evidence="6">
    <location>
        <begin position="122"/>
        <end position="145"/>
    </location>
</feature>
<proteinExistence type="predicted"/>
<reference evidence="9" key="1">
    <citation type="submission" date="2017-02" db="EMBL/GenBank/DDBJ databases">
        <authorList>
            <person name="Tafer H."/>
            <person name="Lopandic K."/>
        </authorList>
    </citation>
    <scope>NUCLEOTIDE SEQUENCE [LARGE SCALE GENOMIC DNA]</scope>
    <source>
        <strain evidence="9">CBS 366.77</strain>
    </source>
</reference>
<comment type="subcellular location">
    <subcellularLocation>
        <location evidence="1">Membrane</location>
        <topology evidence="1">Multi-pass membrane protein</topology>
    </subcellularLocation>
</comment>
<dbReference type="Pfam" id="PF01284">
    <property type="entry name" value="MARVEL"/>
    <property type="match status" value="1"/>
</dbReference>
<evidence type="ECO:0000313" key="9">
    <source>
        <dbReference type="Proteomes" id="UP000266188"/>
    </source>
</evidence>
<evidence type="ECO:0000256" key="4">
    <source>
        <dbReference type="ARBA" id="ARBA00023136"/>
    </source>
</evidence>
<feature type="transmembrane region" description="Helical" evidence="6">
    <location>
        <begin position="20"/>
        <end position="40"/>
    </location>
</feature>
<gene>
    <name evidence="8" type="ORF">PHISCL_02930</name>
</gene>
<keyword evidence="4 6" id="KW-0472">Membrane</keyword>